<dbReference type="NCBIfam" id="TIGR00369">
    <property type="entry name" value="unchar_dom_1"/>
    <property type="match status" value="1"/>
</dbReference>
<keyword evidence="1" id="KW-0378">Hydrolase</keyword>
<dbReference type="GO" id="GO:0016289">
    <property type="term" value="F:acyl-CoA hydrolase activity"/>
    <property type="evidence" value="ECO:0007669"/>
    <property type="project" value="TreeGrafter"/>
</dbReference>
<dbReference type="CDD" id="cd03443">
    <property type="entry name" value="PaaI_thioesterase"/>
    <property type="match status" value="1"/>
</dbReference>
<dbReference type="InterPro" id="IPR003736">
    <property type="entry name" value="PAAI_dom"/>
</dbReference>
<comment type="caution">
    <text evidence="3">The sequence shown here is derived from an EMBL/GenBank/DDBJ whole genome shotgun (WGS) entry which is preliminary data.</text>
</comment>
<name>A0A497F0G2_9CREN</name>
<dbReference type="InterPro" id="IPR011973">
    <property type="entry name" value="PaaD"/>
</dbReference>
<reference evidence="3 4" key="1">
    <citation type="submission" date="2018-06" db="EMBL/GenBank/DDBJ databases">
        <title>Extensive metabolic versatility and redundancy in microbially diverse, dynamic hydrothermal sediments.</title>
        <authorList>
            <person name="Dombrowski N."/>
            <person name="Teske A."/>
            <person name="Baker B.J."/>
        </authorList>
    </citation>
    <scope>NUCLEOTIDE SEQUENCE [LARGE SCALE GENOMIC DNA]</scope>
    <source>
        <strain evidence="3">B34_G17</strain>
    </source>
</reference>
<dbReference type="SUPFAM" id="SSF54637">
    <property type="entry name" value="Thioesterase/thiol ester dehydrase-isomerase"/>
    <property type="match status" value="1"/>
</dbReference>
<gene>
    <name evidence="3" type="primary">paaD</name>
    <name evidence="3" type="ORF">DRJ33_02375</name>
</gene>
<evidence type="ECO:0000313" key="4">
    <source>
        <dbReference type="Proteomes" id="UP000272051"/>
    </source>
</evidence>
<dbReference type="NCBIfam" id="TIGR02286">
    <property type="entry name" value="PaaD"/>
    <property type="match status" value="1"/>
</dbReference>
<feature type="domain" description="Thioesterase" evidence="2">
    <location>
        <begin position="45"/>
        <end position="120"/>
    </location>
</feature>
<proteinExistence type="predicted"/>
<dbReference type="InterPro" id="IPR029069">
    <property type="entry name" value="HotDog_dom_sf"/>
</dbReference>
<evidence type="ECO:0000256" key="1">
    <source>
        <dbReference type="ARBA" id="ARBA00022801"/>
    </source>
</evidence>
<sequence>MSLEKLIEKFKQDPFSRMLGIDILEVREGFCKASMVIKEEHLNFHGIAHGGAILALADAAFAAASNSRNKAAVALSINVNYRRPVKAGTRLYAEAFEESLGKTTGLYRMKVITEDGKLVAVCDGLVYTFDEPVLK</sequence>
<evidence type="ECO:0000313" key="3">
    <source>
        <dbReference type="EMBL" id="RLE52947.1"/>
    </source>
</evidence>
<dbReference type="EMBL" id="QMQX01000028">
    <property type="protein sequence ID" value="RLE52947.1"/>
    <property type="molecule type" value="Genomic_DNA"/>
</dbReference>
<accession>A0A497F0G2</accession>
<dbReference type="PANTHER" id="PTHR42856:SF1">
    <property type="entry name" value="ACYL-COENZYME A THIOESTERASE PAAI"/>
    <property type="match status" value="1"/>
</dbReference>
<dbReference type="Proteomes" id="UP000272051">
    <property type="component" value="Unassembled WGS sequence"/>
</dbReference>
<dbReference type="InterPro" id="IPR006683">
    <property type="entry name" value="Thioestr_dom"/>
</dbReference>
<dbReference type="PANTHER" id="PTHR42856">
    <property type="entry name" value="ACYL-COENZYME A THIOESTERASE PAAI"/>
    <property type="match status" value="1"/>
</dbReference>
<protein>
    <submittedName>
        <fullName evidence="3">Hydroxyphenylacetyl-CoA thioesterase PaaI</fullName>
    </submittedName>
</protein>
<dbReference type="Pfam" id="PF03061">
    <property type="entry name" value="4HBT"/>
    <property type="match status" value="1"/>
</dbReference>
<evidence type="ECO:0000259" key="2">
    <source>
        <dbReference type="Pfam" id="PF03061"/>
    </source>
</evidence>
<dbReference type="AlphaFoldDB" id="A0A497F0G2"/>
<dbReference type="Gene3D" id="3.10.129.10">
    <property type="entry name" value="Hotdog Thioesterase"/>
    <property type="match status" value="1"/>
</dbReference>
<organism evidence="3 4">
    <name type="scientific">Thermoproteota archaeon</name>
    <dbReference type="NCBI Taxonomy" id="2056631"/>
    <lineage>
        <taxon>Archaea</taxon>
        <taxon>Thermoproteota</taxon>
    </lineage>
</organism>
<dbReference type="InterPro" id="IPR052723">
    <property type="entry name" value="Acyl-CoA_thioesterase_PaaI"/>
</dbReference>